<reference evidence="2" key="2">
    <citation type="submission" date="2020-09" db="EMBL/GenBank/DDBJ databases">
        <authorList>
            <person name="Sun Q."/>
            <person name="Ohkuma M."/>
        </authorList>
    </citation>
    <scope>NUCLEOTIDE SEQUENCE</scope>
    <source>
        <strain evidence="2">JCM 3086</strain>
    </source>
</reference>
<name>A0A917P4P9_9ACTN</name>
<keyword evidence="3" id="KW-1185">Reference proteome</keyword>
<evidence type="ECO:0000256" key="1">
    <source>
        <dbReference type="SAM" id="MobiDB-lite"/>
    </source>
</evidence>
<sequence>MRCTAPDAASFPANLPGHSTSFRGRGSPGEGQFTGEAVQVTGRRRGSPRTEPAGTGLDENGLITDLSNEYTRVPG</sequence>
<proteinExistence type="predicted"/>
<evidence type="ECO:0000313" key="3">
    <source>
        <dbReference type="Proteomes" id="UP000657574"/>
    </source>
</evidence>
<dbReference type="AlphaFoldDB" id="A0A917P4P9"/>
<dbReference type="Proteomes" id="UP000657574">
    <property type="component" value="Unassembled WGS sequence"/>
</dbReference>
<dbReference type="EMBL" id="BMQA01000066">
    <property type="protein sequence ID" value="GGJ61182.1"/>
    <property type="molecule type" value="Genomic_DNA"/>
</dbReference>
<accession>A0A917P4P9</accession>
<organism evidence="2 3">
    <name type="scientific">Streptomyces brasiliensis</name>
    <dbReference type="NCBI Taxonomy" id="1954"/>
    <lineage>
        <taxon>Bacteria</taxon>
        <taxon>Bacillati</taxon>
        <taxon>Actinomycetota</taxon>
        <taxon>Actinomycetes</taxon>
        <taxon>Kitasatosporales</taxon>
        <taxon>Streptomycetaceae</taxon>
        <taxon>Streptomyces</taxon>
    </lineage>
</organism>
<comment type="caution">
    <text evidence="2">The sequence shown here is derived from an EMBL/GenBank/DDBJ whole genome shotgun (WGS) entry which is preliminary data.</text>
</comment>
<evidence type="ECO:0000313" key="2">
    <source>
        <dbReference type="EMBL" id="GGJ61182.1"/>
    </source>
</evidence>
<protein>
    <submittedName>
        <fullName evidence="2">Uncharacterized protein</fullName>
    </submittedName>
</protein>
<gene>
    <name evidence="2" type="ORF">GCM10010121_084660</name>
</gene>
<reference evidence="2" key="1">
    <citation type="journal article" date="2014" name="Int. J. Syst. Evol. Microbiol.">
        <title>Complete genome sequence of Corynebacterium casei LMG S-19264T (=DSM 44701T), isolated from a smear-ripened cheese.</title>
        <authorList>
            <consortium name="US DOE Joint Genome Institute (JGI-PGF)"/>
            <person name="Walter F."/>
            <person name="Albersmeier A."/>
            <person name="Kalinowski J."/>
            <person name="Ruckert C."/>
        </authorList>
    </citation>
    <scope>NUCLEOTIDE SEQUENCE</scope>
    <source>
        <strain evidence="2">JCM 3086</strain>
    </source>
</reference>
<feature type="region of interest" description="Disordered" evidence="1">
    <location>
        <begin position="1"/>
        <end position="61"/>
    </location>
</feature>